<name>A0A9P5L7N7_9HYPO</name>
<feature type="compositionally biased region" description="Polar residues" evidence="1">
    <location>
        <begin position="208"/>
        <end position="217"/>
    </location>
</feature>
<evidence type="ECO:0000256" key="1">
    <source>
        <dbReference type="SAM" id="MobiDB-lite"/>
    </source>
</evidence>
<dbReference type="OrthoDB" id="336240at2759"/>
<sequence>MSSNTGNFWGVSGQTHTLTGNEDPFGSRNNQAVEGFPPSNAVSGDVNFHGALHDNNFASSGPRNGNGPSTTTSLNPATESWIPSAHQALTNVLQMGGQVNDISNNAGGISQGAANGHLYRASGTVNGDIVPAQTGISSTNGDSGVGRGSIDYLPGFTSQTHGATGNAYSPTGQIQGAVANHQVPDPFAARNVPPAPPTGPRFDRSQAGPYQSPSGSTSVMHTYNHRQGTSIQAQPGIPHSHSYNAMSTAQNLLSPGPTPQHLSGAYGYGHGLASPETSGRLTEPRNYAPRTSGQPIVNAPPPKFGLDVTHGSPRNSAYDPFISPQANKAVIPCFVGSGLPSSTSYGSLVHVPVQTVESQRSGKLNELTNTPSGYPSVEVAMDPANFPFVDGPRQGKSQSHGVVKLKNIPFATKRSEIVAFLGRNSKILNDAEEPIHIIMERATSKTMDAYVEFHTLADAMKAAERHHQNASHGRTSRLGDRPVEVELSSQASLMKDLFPIARGIFWDGAQPSIKPKNKATPWDNFKGFISTEEMTMLVKHVESPFSKECPQRPYECLISTLRKFPWYMTEYITITQRTAIYKATCELVRLLARAIEKNDDLINLDSRLFKRVMASAMTCKGFTTVMKDDLAWIVDMTDAQARFYGQPRFADSWTHQYSLVPKPGIPLDWYIAVIREQTQRDLLARPLSERTVLQERAKDADMYWGYFWAEVGYTQGPQFDKMTLAQCAHAELSAVERILSRALPRF</sequence>
<dbReference type="Gene3D" id="3.30.70.330">
    <property type="match status" value="1"/>
</dbReference>
<accession>A0A9P5L7N7</accession>
<feature type="compositionally biased region" description="Polar residues" evidence="1">
    <location>
        <begin position="1"/>
        <end position="20"/>
    </location>
</feature>
<evidence type="ECO:0000313" key="3">
    <source>
        <dbReference type="Proteomes" id="UP000722485"/>
    </source>
</evidence>
<feature type="compositionally biased region" description="Polar residues" evidence="1">
    <location>
        <begin position="56"/>
        <end position="77"/>
    </location>
</feature>
<dbReference type="InterPro" id="IPR035979">
    <property type="entry name" value="RBD_domain_sf"/>
</dbReference>
<dbReference type="InterPro" id="IPR012677">
    <property type="entry name" value="Nucleotide-bd_a/b_plait_sf"/>
</dbReference>
<feature type="region of interest" description="Disordered" evidence="1">
    <location>
        <begin position="1"/>
        <end position="77"/>
    </location>
</feature>
<dbReference type="GO" id="GO:0003676">
    <property type="term" value="F:nucleic acid binding"/>
    <property type="evidence" value="ECO:0007669"/>
    <property type="project" value="InterPro"/>
</dbReference>
<evidence type="ECO:0008006" key="4">
    <source>
        <dbReference type="Google" id="ProtNLM"/>
    </source>
</evidence>
<gene>
    <name evidence="2" type="ORF">G7Z17_g9954</name>
</gene>
<dbReference type="AlphaFoldDB" id="A0A9P5L7N7"/>
<evidence type="ECO:0000313" key="2">
    <source>
        <dbReference type="EMBL" id="KAF7544436.1"/>
    </source>
</evidence>
<feature type="region of interest" description="Disordered" evidence="1">
    <location>
        <begin position="185"/>
        <end position="217"/>
    </location>
</feature>
<dbReference type="SUPFAM" id="SSF54928">
    <property type="entry name" value="RNA-binding domain, RBD"/>
    <property type="match status" value="1"/>
</dbReference>
<reference evidence="2" key="1">
    <citation type="submission" date="2020-03" db="EMBL/GenBank/DDBJ databases">
        <title>Draft Genome Sequence of Cylindrodendrum hubeiense.</title>
        <authorList>
            <person name="Buettner E."/>
            <person name="Kellner H."/>
        </authorList>
    </citation>
    <scope>NUCLEOTIDE SEQUENCE</scope>
    <source>
        <strain evidence="2">IHI 201604</strain>
    </source>
</reference>
<dbReference type="CDD" id="cd12254">
    <property type="entry name" value="RRM_hnRNPH_ESRPs_RBM12_like"/>
    <property type="match status" value="1"/>
</dbReference>
<keyword evidence="3" id="KW-1185">Reference proteome</keyword>
<comment type="caution">
    <text evidence="2">The sequence shown here is derived from an EMBL/GenBank/DDBJ whole genome shotgun (WGS) entry which is preliminary data.</text>
</comment>
<proteinExistence type="predicted"/>
<organism evidence="2 3">
    <name type="scientific">Cylindrodendrum hubeiense</name>
    <dbReference type="NCBI Taxonomy" id="595255"/>
    <lineage>
        <taxon>Eukaryota</taxon>
        <taxon>Fungi</taxon>
        <taxon>Dikarya</taxon>
        <taxon>Ascomycota</taxon>
        <taxon>Pezizomycotina</taxon>
        <taxon>Sordariomycetes</taxon>
        <taxon>Hypocreomycetidae</taxon>
        <taxon>Hypocreales</taxon>
        <taxon>Nectriaceae</taxon>
        <taxon>Cylindrodendrum</taxon>
    </lineage>
</organism>
<dbReference type="Proteomes" id="UP000722485">
    <property type="component" value="Unassembled WGS sequence"/>
</dbReference>
<protein>
    <recommendedName>
        <fullName evidence="4">RRM domain-containing protein</fullName>
    </recommendedName>
</protein>
<dbReference type="EMBL" id="JAANBB010000304">
    <property type="protein sequence ID" value="KAF7544436.1"/>
    <property type="molecule type" value="Genomic_DNA"/>
</dbReference>